<dbReference type="EMBL" id="JAPTGC010000008">
    <property type="protein sequence ID" value="MCZ0862950.1"/>
    <property type="molecule type" value="Genomic_DNA"/>
</dbReference>
<evidence type="ECO:0000256" key="1">
    <source>
        <dbReference type="SAM" id="MobiDB-lite"/>
    </source>
</evidence>
<reference evidence="3" key="1">
    <citation type="submission" date="2022-12" db="EMBL/GenBank/DDBJ databases">
        <title>Isolation and characterisation of novel Methanocorpusculum spp. from native Australian herbivores indicates the genus is ancestrally host-associated.</title>
        <authorList>
            <person name="Volmer J.G."/>
            <person name="Soo R.M."/>
            <person name="Evans P.N."/>
            <person name="Hoedt E.C."/>
            <person name="Astorga Alsina A.L."/>
            <person name="Woodcroft B.J."/>
            <person name="Tyson G.W."/>
            <person name="Hugenholtz P."/>
            <person name="Morrison M."/>
        </authorList>
    </citation>
    <scope>NUCLEOTIDE SEQUENCE</scope>
    <source>
        <strain evidence="3">CW153</strain>
    </source>
</reference>
<feature type="compositionally biased region" description="Basic and acidic residues" evidence="1">
    <location>
        <begin position="30"/>
        <end position="41"/>
    </location>
</feature>
<organism evidence="3 4">
    <name type="scientific">Methanocorpusculum vombati</name>
    <dbReference type="NCBI Taxonomy" id="3002864"/>
    <lineage>
        <taxon>Archaea</taxon>
        <taxon>Methanobacteriati</taxon>
        <taxon>Methanobacteriota</taxon>
        <taxon>Stenosarchaea group</taxon>
        <taxon>Methanomicrobia</taxon>
        <taxon>Methanomicrobiales</taxon>
        <taxon>Methanocorpusculaceae</taxon>
        <taxon>Methanocorpusculum</taxon>
    </lineage>
</organism>
<keyword evidence="4" id="KW-1185">Reference proteome</keyword>
<proteinExistence type="predicted"/>
<comment type="caution">
    <text evidence="3">The sequence shown here is derived from an EMBL/GenBank/DDBJ whole genome shotgun (WGS) entry which is preliminary data.</text>
</comment>
<protein>
    <submittedName>
        <fullName evidence="3">Uncharacterized protein</fullName>
    </submittedName>
</protein>
<keyword evidence="2" id="KW-0472">Membrane</keyword>
<evidence type="ECO:0000313" key="4">
    <source>
        <dbReference type="Proteomes" id="UP001141336"/>
    </source>
</evidence>
<evidence type="ECO:0000313" key="3">
    <source>
        <dbReference type="EMBL" id="MCZ0862950.1"/>
    </source>
</evidence>
<dbReference type="RefSeq" id="WP_268923212.1">
    <property type="nucleotide sequence ID" value="NZ_JAPTGC010000008.1"/>
</dbReference>
<feature type="region of interest" description="Disordered" evidence="1">
    <location>
        <begin position="1"/>
        <end position="41"/>
    </location>
</feature>
<gene>
    <name evidence="3" type="ORF">O0S09_06765</name>
</gene>
<evidence type="ECO:0000256" key="2">
    <source>
        <dbReference type="SAM" id="Phobius"/>
    </source>
</evidence>
<sequence length="93" mass="10035">MGVAPCGATPTENDRRGPLAGSTRSDAAAEPERLENKNKKGEKIMDTLTTLLIIGLAAQGIAFAAIVLAPPLYAWADRWLDRTHHSTADEHRD</sequence>
<feature type="transmembrane region" description="Helical" evidence="2">
    <location>
        <begin position="48"/>
        <end position="73"/>
    </location>
</feature>
<accession>A0ABT4IP91</accession>
<keyword evidence="2" id="KW-1133">Transmembrane helix</keyword>
<keyword evidence="2" id="KW-0812">Transmembrane</keyword>
<name>A0ABT4IP91_9EURY</name>
<dbReference type="Proteomes" id="UP001141336">
    <property type="component" value="Unassembled WGS sequence"/>
</dbReference>